<reference evidence="2 3" key="1">
    <citation type="submission" date="2020-05" db="EMBL/GenBank/DDBJ databases">
        <title>Draft genome sequence of Clostridium cochlearium strain AGROS13 isolated from a sheep dairy farm in New Zealand.</title>
        <authorList>
            <person name="Gupta T.B."/>
            <person name="Jauregui R."/>
            <person name="Risson A.N."/>
            <person name="Brightwell G."/>
            <person name="Maclean P."/>
        </authorList>
    </citation>
    <scope>NUCLEOTIDE SEQUENCE [LARGE SCALE GENOMIC DNA]</scope>
    <source>
        <strain evidence="2 3">AGROS13</strain>
    </source>
</reference>
<dbReference type="AlphaFoldDB" id="A0A7Y3V6Q8"/>
<organism evidence="2 3">
    <name type="scientific">Clostridium cochlearium</name>
    <dbReference type="NCBI Taxonomy" id="1494"/>
    <lineage>
        <taxon>Bacteria</taxon>
        <taxon>Bacillati</taxon>
        <taxon>Bacillota</taxon>
        <taxon>Clostridia</taxon>
        <taxon>Eubacteriales</taxon>
        <taxon>Clostridiaceae</taxon>
        <taxon>Clostridium</taxon>
    </lineage>
</organism>
<dbReference type="RefSeq" id="WP_171302603.1">
    <property type="nucleotide sequence ID" value="NZ_JABFIF010000001.1"/>
</dbReference>
<name>A0A7Y3V6Q8_CLOCO</name>
<gene>
    <name evidence="2" type="ORF">HMJ28_00355</name>
</gene>
<dbReference type="EMBL" id="JABFIF010000001">
    <property type="protein sequence ID" value="NOH14852.1"/>
    <property type="molecule type" value="Genomic_DNA"/>
</dbReference>
<comment type="caution">
    <text evidence="2">The sequence shown here is derived from an EMBL/GenBank/DDBJ whole genome shotgun (WGS) entry which is preliminary data.</text>
</comment>
<protein>
    <submittedName>
        <fullName evidence="2">Uncharacterized protein</fullName>
    </submittedName>
</protein>
<dbReference type="Proteomes" id="UP000528432">
    <property type="component" value="Unassembled WGS sequence"/>
</dbReference>
<sequence>MSEIILILAIISSITIAMLSLRYIVKKVEAIERKSLDRPDLIRIYIEDDC</sequence>
<keyword evidence="1" id="KW-1133">Transmembrane helix</keyword>
<keyword evidence="1" id="KW-0812">Transmembrane</keyword>
<evidence type="ECO:0000256" key="1">
    <source>
        <dbReference type="SAM" id="Phobius"/>
    </source>
</evidence>
<accession>A0A7Y3V6Q8</accession>
<keyword evidence="1" id="KW-0472">Membrane</keyword>
<feature type="transmembrane region" description="Helical" evidence="1">
    <location>
        <begin position="6"/>
        <end position="25"/>
    </location>
</feature>
<proteinExistence type="predicted"/>
<evidence type="ECO:0000313" key="3">
    <source>
        <dbReference type="Proteomes" id="UP000528432"/>
    </source>
</evidence>
<evidence type="ECO:0000313" key="2">
    <source>
        <dbReference type="EMBL" id="NOH14852.1"/>
    </source>
</evidence>